<name>A0A0V1N9L3_9BILA</name>
<dbReference type="AlphaFoldDB" id="A0A0V1N9L3"/>
<organism evidence="1 2">
    <name type="scientific">Trichinella papuae</name>
    <dbReference type="NCBI Taxonomy" id="268474"/>
    <lineage>
        <taxon>Eukaryota</taxon>
        <taxon>Metazoa</taxon>
        <taxon>Ecdysozoa</taxon>
        <taxon>Nematoda</taxon>
        <taxon>Enoplea</taxon>
        <taxon>Dorylaimia</taxon>
        <taxon>Trichinellida</taxon>
        <taxon>Trichinellidae</taxon>
        <taxon>Trichinella</taxon>
    </lineage>
</organism>
<keyword evidence="2" id="KW-1185">Reference proteome</keyword>
<dbReference type="EMBL" id="JYDO01000001">
    <property type="protein sequence ID" value="KRZ80708.1"/>
    <property type="molecule type" value="Genomic_DNA"/>
</dbReference>
<evidence type="ECO:0000313" key="2">
    <source>
        <dbReference type="Proteomes" id="UP000054843"/>
    </source>
</evidence>
<reference evidence="1 2" key="1">
    <citation type="submission" date="2015-01" db="EMBL/GenBank/DDBJ databases">
        <title>Evolution of Trichinella species and genotypes.</title>
        <authorList>
            <person name="Korhonen P.K."/>
            <person name="Edoardo P."/>
            <person name="Giuseppe L.R."/>
            <person name="Gasser R.B."/>
        </authorList>
    </citation>
    <scope>NUCLEOTIDE SEQUENCE [LARGE SCALE GENOMIC DNA]</scope>
    <source>
        <strain evidence="1">ISS1980</strain>
    </source>
</reference>
<sequence>MDINITECSAAPEVYIYSKKFRLYLMQRQNQKLVSEAKVVLAWDRTRDHLRVKQM</sequence>
<gene>
    <name evidence="1" type="ORF">T10_10928</name>
</gene>
<dbReference type="Proteomes" id="UP000054843">
    <property type="component" value="Unassembled WGS sequence"/>
</dbReference>
<protein>
    <submittedName>
        <fullName evidence="1">Uncharacterized protein</fullName>
    </submittedName>
</protein>
<evidence type="ECO:0000313" key="1">
    <source>
        <dbReference type="EMBL" id="KRZ80708.1"/>
    </source>
</evidence>
<accession>A0A0V1N9L3</accession>
<comment type="caution">
    <text evidence="1">The sequence shown here is derived from an EMBL/GenBank/DDBJ whole genome shotgun (WGS) entry which is preliminary data.</text>
</comment>
<proteinExistence type="predicted"/>